<protein>
    <submittedName>
        <fullName evidence="1">Uncharacterized protein</fullName>
    </submittedName>
</protein>
<dbReference type="InterPro" id="IPR036915">
    <property type="entry name" value="Cyclin-like_sf"/>
</dbReference>
<reference evidence="1" key="1">
    <citation type="journal article" date="2020" name="Nature">
        <title>Giant virus diversity and host interactions through global metagenomics.</title>
        <authorList>
            <person name="Schulz F."/>
            <person name="Roux S."/>
            <person name="Paez-Espino D."/>
            <person name="Jungbluth S."/>
            <person name="Walsh D.A."/>
            <person name="Denef V.J."/>
            <person name="McMahon K.D."/>
            <person name="Konstantinidis K.T."/>
            <person name="Eloe-Fadrosh E.A."/>
            <person name="Kyrpides N.C."/>
            <person name="Woyke T."/>
        </authorList>
    </citation>
    <scope>NUCLEOTIDE SEQUENCE</scope>
    <source>
        <strain evidence="1">GVMAG-M-3300027833-19</strain>
    </source>
</reference>
<dbReference type="EMBL" id="MN740511">
    <property type="protein sequence ID" value="QHU30651.1"/>
    <property type="molecule type" value="Genomic_DNA"/>
</dbReference>
<name>A0A6C0LLT0_9ZZZZ</name>
<proteinExistence type="predicted"/>
<dbReference type="Gene3D" id="1.10.472.10">
    <property type="entry name" value="Cyclin-like"/>
    <property type="match status" value="1"/>
</dbReference>
<dbReference type="SUPFAM" id="SSF47954">
    <property type="entry name" value="Cyclin-like"/>
    <property type="match status" value="1"/>
</dbReference>
<accession>A0A6C0LLT0</accession>
<evidence type="ECO:0000313" key="1">
    <source>
        <dbReference type="EMBL" id="QHU30651.1"/>
    </source>
</evidence>
<dbReference type="AlphaFoldDB" id="A0A6C0LLT0"/>
<sequence length="327" mass="37134">MAHQSDSDSDVDVYSEFDDSDNEKPIEFKKSYDHKNIMICPNCGGTFQINETKLECESCHMTSDISIDDIIKISDTIPVVKGPSIEQRKQVRRDLEIRNKNAVEIGILPLPDDIISGVIELFGQLKKCRPETRNKKRCQYLGSCIFLVCITFGQMRSQKDIQAYCGLTDRNLTTTIGEILIEINLGNIRFNTNYDIRDSNTNSICIKIGIPDKAIPQICEDVRYILDIITSEMLVSSNFNSKILGSIYCAIRINGFDVDIKKICSLSVINSDTVQQVVNIIKDNMKLFDRFNKRCIKIQQNIQKDNVIQKDIISHITAEADKMITES</sequence>
<organism evidence="1">
    <name type="scientific">viral metagenome</name>
    <dbReference type="NCBI Taxonomy" id="1070528"/>
    <lineage>
        <taxon>unclassified sequences</taxon>
        <taxon>metagenomes</taxon>
        <taxon>organismal metagenomes</taxon>
    </lineage>
</organism>